<dbReference type="AlphaFoldDB" id="A0A0E4BKX6"/>
<evidence type="ECO:0000256" key="1">
    <source>
        <dbReference type="ARBA" id="ARBA00022801"/>
    </source>
</evidence>
<dbReference type="CDD" id="cd16013">
    <property type="entry name" value="AcpA"/>
    <property type="match status" value="1"/>
</dbReference>
<dbReference type="PROSITE" id="PS51257">
    <property type="entry name" value="PROKAR_LIPOPROTEIN"/>
    <property type="match status" value="1"/>
</dbReference>
<evidence type="ECO:0000313" key="4">
    <source>
        <dbReference type="Proteomes" id="UP000063308"/>
    </source>
</evidence>
<dbReference type="RefSeq" id="WP_060908675.1">
    <property type="nucleotide sequence ID" value="NZ_JBIYEG010000002.1"/>
</dbReference>
<dbReference type="InterPro" id="IPR017850">
    <property type="entry name" value="Alkaline_phosphatase_core_sf"/>
</dbReference>
<dbReference type="Pfam" id="PF04185">
    <property type="entry name" value="Phosphoesterase"/>
    <property type="match status" value="1"/>
</dbReference>
<evidence type="ECO:0000313" key="3">
    <source>
        <dbReference type="EMBL" id="BAR54783.1"/>
    </source>
</evidence>
<dbReference type="InterPro" id="IPR007312">
    <property type="entry name" value="Phosphoesterase"/>
</dbReference>
<accession>A0A0E4BKX6</accession>
<dbReference type="EMBL" id="AP014685">
    <property type="protein sequence ID" value="BAR54783.1"/>
    <property type="molecule type" value="Genomic_DNA"/>
</dbReference>
<dbReference type="GO" id="GO:0042578">
    <property type="term" value="F:phosphoric ester hydrolase activity"/>
    <property type="evidence" value="ECO:0007669"/>
    <property type="project" value="UniProtKB-ARBA"/>
</dbReference>
<protein>
    <submittedName>
        <fullName evidence="3">Putative acid phosphatase</fullName>
    </submittedName>
</protein>
<keyword evidence="2" id="KW-0732">Signal</keyword>
<reference evidence="3 4" key="1">
    <citation type="submission" date="2014-11" db="EMBL/GenBank/DDBJ databases">
        <title>Symbiosis island explosion on the genome of extra-slow-growing strains of soybean bradyrhizobia with massive insertion sequences.</title>
        <authorList>
            <person name="Iida T."/>
            <person name="Minamisawa K."/>
        </authorList>
    </citation>
    <scope>NUCLEOTIDE SEQUENCE [LARGE SCALE GENOMIC DNA]</scope>
    <source>
        <strain evidence="3 4">NK6</strain>
    </source>
</reference>
<proteinExistence type="predicted"/>
<feature type="chain" id="PRO_5002418539" evidence="2">
    <location>
        <begin position="27"/>
        <end position="569"/>
    </location>
</feature>
<dbReference type="Gene3D" id="3.40.720.10">
    <property type="entry name" value="Alkaline Phosphatase, subunit A"/>
    <property type="match status" value="2"/>
</dbReference>
<keyword evidence="1" id="KW-0378">Hydrolase</keyword>
<sequence length="569" mass="61781">MKSRFLTTAAIFAAATALACAMPVLADDFGRDRDHDHDRHRHPHDIHTETPIKHLVIIFNENRSFDHYFATYPNAANPSGSIPFVPKPHTPKVNNLVTANLLVNNPNNSPANGTGATDPFRLDRTQANTRSQNHAYTPEQQAVDNGKEDLFPKFTGRGTAGGAGAFGTNGQVMGYFDGNTVTAFWNYAQHFAMSDNHWTDTFGPSTPGMLEVISGQTNGAKNIVGISTQTVPDGQGGLTLVGDTDPGIDACSSTTSTILMDGKNIGDLLNAEHISWGSFMGGFDLTLKNANGTTGCARSTFSSTVNGTTADYIPHHAWFQYYKSTANPTHARPSSVHAIGHTHDFNGKVDPANHNYDLEDFYAAVKAGHFPAVSYIKMPAFQDGHAGYSDPLDEQVGNVELINFLQKQPEWRETAVIITYDDSDGWYDHQYVAPKSASYDPTADQVNGPGLCGLGPQKQPAPKGLSGKPVNGRCGPGTRVPFIVVSPYARTNFVSHTYISQASVVRFIEDNWLRGQRLGGGSFDASAGSIMDLFDFDHDHRHDLRVDALFLDPTSGTVMTSPPDEHHHH</sequence>
<name>A0A0E4BKX6_9BRAD</name>
<feature type="signal peptide" evidence="2">
    <location>
        <begin position="1"/>
        <end position="26"/>
    </location>
</feature>
<dbReference type="PANTHER" id="PTHR31956:SF1">
    <property type="entry name" value="NON-SPECIFIC PHOSPHOLIPASE C1"/>
    <property type="match status" value="1"/>
</dbReference>
<evidence type="ECO:0000256" key="2">
    <source>
        <dbReference type="SAM" id="SignalP"/>
    </source>
</evidence>
<gene>
    <name evidence="3" type="ORF">NK6_1599</name>
</gene>
<organism evidence="3 4">
    <name type="scientific">Bradyrhizobium diazoefficiens</name>
    <dbReference type="NCBI Taxonomy" id="1355477"/>
    <lineage>
        <taxon>Bacteria</taxon>
        <taxon>Pseudomonadati</taxon>
        <taxon>Pseudomonadota</taxon>
        <taxon>Alphaproteobacteria</taxon>
        <taxon>Hyphomicrobiales</taxon>
        <taxon>Nitrobacteraceae</taxon>
        <taxon>Bradyrhizobium</taxon>
    </lineage>
</organism>
<dbReference type="PANTHER" id="PTHR31956">
    <property type="entry name" value="NON-SPECIFIC PHOSPHOLIPASE C4-RELATED"/>
    <property type="match status" value="1"/>
</dbReference>
<dbReference type="Proteomes" id="UP000063308">
    <property type="component" value="Chromosome"/>
</dbReference>